<keyword evidence="7 9" id="KW-1133">Transmembrane helix</keyword>
<dbReference type="PANTHER" id="PTHR33695:SF1">
    <property type="entry name" value="LIPOPROTEIN SIGNAL PEPTIDASE"/>
    <property type="match status" value="1"/>
</dbReference>
<reference evidence="11 12" key="1">
    <citation type="submission" date="2020-08" db="EMBL/GenBank/DDBJ databases">
        <title>Cohnella phylogeny.</title>
        <authorList>
            <person name="Dunlap C."/>
        </authorList>
    </citation>
    <scope>NUCLEOTIDE SEQUENCE [LARGE SCALE GENOMIC DNA]</scope>
    <source>
        <strain evidence="11 12">DSM 103658</strain>
    </source>
</reference>
<evidence type="ECO:0000256" key="9">
    <source>
        <dbReference type="HAMAP-Rule" id="MF_00161"/>
    </source>
</evidence>
<evidence type="ECO:0000313" key="11">
    <source>
        <dbReference type="EMBL" id="MBB6678963.1"/>
    </source>
</evidence>
<name>A0A841TBW5_9BACL</name>
<dbReference type="UniPathway" id="UPA00665"/>
<dbReference type="HAMAP" id="MF_00161">
    <property type="entry name" value="LspA"/>
    <property type="match status" value="1"/>
</dbReference>
<keyword evidence="3 9" id="KW-0645">Protease</keyword>
<dbReference type="EC" id="3.4.23.36" evidence="9"/>
<keyword evidence="2 9" id="KW-1003">Cell membrane</keyword>
<evidence type="ECO:0000313" key="12">
    <source>
        <dbReference type="Proteomes" id="UP000574133"/>
    </source>
</evidence>
<dbReference type="PRINTS" id="PR00781">
    <property type="entry name" value="LIPOSIGPTASE"/>
</dbReference>
<accession>A0A841TBW5</accession>
<feature type="active site" evidence="9">
    <location>
        <position position="127"/>
    </location>
</feature>
<evidence type="ECO:0000256" key="1">
    <source>
        <dbReference type="ARBA" id="ARBA00006139"/>
    </source>
</evidence>
<evidence type="ECO:0000256" key="7">
    <source>
        <dbReference type="ARBA" id="ARBA00022989"/>
    </source>
</evidence>
<keyword evidence="6 9" id="KW-0378">Hydrolase</keyword>
<comment type="caution">
    <text evidence="9">Lacks conserved residue(s) required for the propagation of feature annotation.</text>
</comment>
<keyword evidence="4 9" id="KW-0812">Transmembrane</keyword>
<dbReference type="PANTHER" id="PTHR33695">
    <property type="entry name" value="LIPOPROTEIN SIGNAL PEPTIDASE"/>
    <property type="match status" value="1"/>
</dbReference>
<feature type="transmembrane region" description="Helical" evidence="9">
    <location>
        <begin position="121"/>
        <end position="144"/>
    </location>
</feature>
<comment type="similarity">
    <text evidence="1 9 10">Belongs to the peptidase A8 family.</text>
</comment>
<keyword evidence="5 9" id="KW-0064">Aspartyl protease</keyword>
<feature type="active site" evidence="9">
    <location>
        <position position="111"/>
    </location>
</feature>
<evidence type="ECO:0000256" key="6">
    <source>
        <dbReference type="ARBA" id="ARBA00022801"/>
    </source>
</evidence>
<comment type="subcellular location">
    <subcellularLocation>
        <location evidence="9">Cell membrane</location>
        <topology evidence="9">Multi-pass membrane protein</topology>
    </subcellularLocation>
</comment>
<proteinExistence type="inferred from homology"/>
<comment type="function">
    <text evidence="9">This protein specifically catalyzes the removal of signal peptides from prolipoproteins.</text>
</comment>
<comment type="catalytic activity">
    <reaction evidence="9">
        <text>Release of signal peptides from bacterial membrane prolipoproteins. Hydrolyzes -Xaa-Yaa-Zaa-|-(S,diacylglyceryl)Cys-, in which Xaa is hydrophobic (preferably Leu), and Yaa (Ala or Ser) and Zaa (Gly or Ala) have small, neutral side chains.</text>
        <dbReference type="EC" id="3.4.23.36"/>
    </reaction>
</comment>
<evidence type="ECO:0000256" key="2">
    <source>
        <dbReference type="ARBA" id="ARBA00022475"/>
    </source>
</evidence>
<evidence type="ECO:0000256" key="5">
    <source>
        <dbReference type="ARBA" id="ARBA00022750"/>
    </source>
</evidence>
<dbReference type="EMBL" id="JACJVN010000065">
    <property type="protein sequence ID" value="MBB6678963.1"/>
    <property type="molecule type" value="Genomic_DNA"/>
</dbReference>
<dbReference type="RefSeq" id="WP_185180230.1">
    <property type="nucleotide sequence ID" value="NZ_CBCSEP010000002.1"/>
</dbReference>
<evidence type="ECO:0000256" key="4">
    <source>
        <dbReference type="ARBA" id="ARBA00022692"/>
    </source>
</evidence>
<protein>
    <recommendedName>
        <fullName evidence="9">Lipoprotein signal peptidase</fullName>
        <ecNumber evidence="9">3.4.23.36</ecNumber>
    </recommendedName>
    <alternativeName>
        <fullName evidence="9">Prolipoprotein signal peptidase</fullName>
    </alternativeName>
    <alternativeName>
        <fullName evidence="9">Signal peptidase II</fullName>
        <shortName evidence="9">SPase II</shortName>
    </alternativeName>
</protein>
<evidence type="ECO:0000256" key="10">
    <source>
        <dbReference type="RuleBase" id="RU004181"/>
    </source>
</evidence>
<comment type="caution">
    <text evidence="11">The sequence shown here is derived from an EMBL/GenBank/DDBJ whole genome shotgun (WGS) entry which is preliminary data.</text>
</comment>
<dbReference type="GO" id="GO:0005886">
    <property type="term" value="C:plasma membrane"/>
    <property type="evidence" value="ECO:0007669"/>
    <property type="project" value="UniProtKB-SubCell"/>
</dbReference>
<feature type="transmembrane region" description="Helical" evidence="9">
    <location>
        <begin position="56"/>
        <end position="74"/>
    </location>
</feature>
<organism evidence="11 12">
    <name type="scientific">Cohnella lubricantis</name>
    <dbReference type="NCBI Taxonomy" id="2163172"/>
    <lineage>
        <taxon>Bacteria</taxon>
        <taxon>Bacillati</taxon>
        <taxon>Bacillota</taxon>
        <taxon>Bacilli</taxon>
        <taxon>Bacillales</taxon>
        <taxon>Paenibacillaceae</taxon>
        <taxon>Cohnella</taxon>
    </lineage>
</organism>
<dbReference type="GO" id="GO:0006508">
    <property type="term" value="P:proteolysis"/>
    <property type="evidence" value="ECO:0007669"/>
    <property type="project" value="UniProtKB-KW"/>
</dbReference>
<gene>
    <name evidence="9 11" type="primary">lspA</name>
    <name evidence="11" type="ORF">H4Q31_16865</name>
</gene>
<feature type="transmembrane region" description="Helical" evidence="9">
    <location>
        <begin position="83"/>
        <end position="101"/>
    </location>
</feature>
<evidence type="ECO:0000256" key="8">
    <source>
        <dbReference type="ARBA" id="ARBA00023136"/>
    </source>
</evidence>
<dbReference type="Pfam" id="PF01252">
    <property type="entry name" value="Peptidase_A8"/>
    <property type="match status" value="1"/>
</dbReference>
<keyword evidence="12" id="KW-1185">Reference proteome</keyword>
<dbReference type="AlphaFoldDB" id="A0A841TBW5"/>
<dbReference type="Proteomes" id="UP000574133">
    <property type="component" value="Unassembled WGS sequence"/>
</dbReference>
<dbReference type="NCBIfam" id="TIGR00077">
    <property type="entry name" value="lspA"/>
    <property type="match status" value="1"/>
</dbReference>
<sequence length="156" mass="16868">MIFYLVAAIVLAADQLSKWWVRSHLEMGVASTVWGGLVHVLRLENTGATGNTFAGYGRWFVPIAILILAVVLYYRSKGKLRGAWMEVGTGLFVGGALGNAVDRAVFNAVTDFIKASKGHDAIMNIADIGLNAGVIVILLSTLFFRRKRAEAAQTAE</sequence>
<dbReference type="GO" id="GO:0004190">
    <property type="term" value="F:aspartic-type endopeptidase activity"/>
    <property type="evidence" value="ECO:0007669"/>
    <property type="project" value="UniProtKB-UniRule"/>
</dbReference>
<evidence type="ECO:0000256" key="3">
    <source>
        <dbReference type="ARBA" id="ARBA00022670"/>
    </source>
</evidence>
<keyword evidence="8 9" id="KW-0472">Membrane</keyword>
<comment type="pathway">
    <text evidence="9">Protein modification; lipoprotein biosynthesis (signal peptide cleavage).</text>
</comment>
<dbReference type="InterPro" id="IPR001872">
    <property type="entry name" value="Peptidase_A8"/>
</dbReference>